<evidence type="ECO:0000259" key="6">
    <source>
        <dbReference type="SMART" id="SM00528"/>
    </source>
</evidence>
<dbReference type="GO" id="GO:0001217">
    <property type="term" value="F:DNA-binding transcription repressor activity"/>
    <property type="evidence" value="ECO:0007669"/>
    <property type="project" value="TreeGrafter"/>
</dbReference>
<dbReference type="Gene3D" id="1.10.287.1050">
    <property type="entry name" value="H-NS histone-like proteins"/>
    <property type="match status" value="1"/>
</dbReference>
<dbReference type="GO" id="GO:0046983">
    <property type="term" value="F:protein dimerization activity"/>
    <property type="evidence" value="ECO:0007669"/>
    <property type="project" value="InterPro"/>
</dbReference>
<comment type="similarity">
    <text evidence="2 5">Belongs to the histone-like protein H-NS family.</text>
</comment>
<organism evidence="7 8">
    <name type="scientific">Neptuniibacter caesariensis</name>
    <dbReference type="NCBI Taxonomy" id="207954"/>
    <lineage>
        <taxon>Bacteria</taxon>
        <taxon>Pseudomonadati</taxon>
        <taxon>Pseudomonadota</taxon>
        <taxon>Gammaproteobacteria</taxon>
        <taxon>Oceanospirillales</taxon>
        <taxon>Oceanospirillaceae</taxon>
        <taxon>Neptuniibacter</taxon>
    </lineage>
</organism>
<dbReference type="SMART" id="SM00528">
    <property type="entry name" value="HNS"/>
    <property type="match status" value="1"/>
</dbReference>
<evidence type="ECO:0000256" key="3">
    <source>
        <dbReference type="ARBA" id="ARBA00022490"/>
    </source>
</evidence>
<sequence>MSDFLKVLTRKNSLRKQCQDLSVSELEKVILDLTAIAEDKRIEEEALVAAAREKTAKAEEIRQSMKDAGLDINDLMAIIGETSSPKKKVQPKYRIVDDEGNEHEWSGRGRTPRAFQAYFDKGFSKDDCLI</sequence>
<dbReference type="GO" id="GO:0032993">
    <property type="term" value="C:protein-DNA complex"/>
    <property type="evidence" value="ECO:0007669"/>
    <property type="project" value="TreeGrafter"/>
</dbReference>
<evidence type="ECO:0000256" key="5">
    <source>
        <dbReference type="PIRNR" id="PIRNR002096"/>
    </source>
</evidence>
<dbReference type="GO" id="GO:0009295">
    <property type="term" value="C:nucleoid"/>
    <property type="evidence" value="ECO:0007669"/>
    <property type="project" value="UniProtKB-SubCell"/>
</dbReference>
<gene>
    <name evidence="7" type="ORF">CSA60_02920</name>
</gene>
<dbReference type="Gene3D" id="4.10.430.10">
    <property type="entry name" value="Histone-like protein H-NS, C-terminal domain"/>
    <property type="match status" value="1"/>
</dbReference>
<dbReference type="PANTHER" id="PTHR38097:SF2">
    <property type="entry name" value="DNA-BINDING PROTEIN STPA"/>
    <property type="match status" value="1"/>
</dbReference>
<feature type="domain" description="DNA-binding protein H-NS-like C-terminal" evidence="6">
    <location>
        <begin position="83"/>
        <end position="130"/>
    </location>
</feature>
<dbReference type="PANTHER" id="PTHR38097">
    <property type="match status" value="1"/>
</dbReference>
<comment type="subcellular location">
    <subcellularLocation>
        <location evidence="1">Cytoplasm</location>
        <location evidence="1">Nucleoid</location>
    </subcellularLocation>
</comment>
<evidence type="ECO:0000256" key="1">
    <source>
        <dbReference type="ARBA" id="ARBA00004453"/>
    </source>
</evidence>
<dbReference type="InterPro" id="IPR054180">
    <property type="entry name" value="H-NS-like_N"/>
</dbReference>
<dbReference type="Pfam" id="PF00816">
    <property type="entry name" value="Histone_HNS"/>
    <property type="match status" value="1"/>
</dbReference>
<dbReference type="GO" id="GO:0000976">
    <property type="term" value="F:transcription cis-regulatory region binding"/>
    <property type="evidence" value="ECO:0007669"/>
    <property type="project" value="TreeGrafter"/>
</dbReference>
<accession>A0A2G6JQK7</accession>
<protein>
    <recommendedName>
        <fullName evidence="5">DNA-binding protein</fullName>
    </recommendedName>
</protein>
<proteinExistence type="inferred from homology"/>
<dbReference type="InterPro" id="IPR027444">
    <property type="entry name" value="H-NS_C_dom"/>
</dbReference>
<comment type="caution">
    <text evidence="7">The sequence shown here is derived from an EMBL/GenBank/DDBJ whole genome shotgun (WGS) entry which is preliminary data.</text>
</comment>
<dbReference type="STRING" id="207954.MED92_16250"/>
<name>A0A2G6JQK7_NEPCE</name>
<dbReference type="SUPFAM" id="SSF81273">
    <property type="entry name" value="H-NS histone-like proteins"/>
    <property type="match status" value="2"/>
</dbReference>
<dbReference type="AlphaFoldDB" id="A0A2G6JQK7"/>
<dbReference type="GO" id="GO:0003681">
    <property type="term" value="F:bent DNA binding"/>
    <property type="evidence" value="ECO:0007669"/>
    <property type="project" value="TreeGrafter"/>
</dbReference>
<evidence type="ECO:0000256" key="4">
    <source>
        <dbReference type="ARBA" id="ARBA00023125"/>
    </source>
</evidence>
<dbReference type="InterPro" id="IPR037150">
    <property type="entry name" value="H-NS_C_dom_sf"/>
</dbReference>
<keyword evidence="3" id="KW-0963">Cytoplasm</keyword>
<dbReference type="GO" id="GO:0030527">
    <property type="term" value="F:structural constituent of chromatin"/>
    <property type="evidence" value="ECO:0007669"/>
    <property type="project" value="InterPro"/>
</dbReference>
<dbReference type="GO" id="GO:0003680">
    <property type="term" value="F:minor groove of adenine-thymine-rich DNA binding"/>
    <property type="evidence" value="ECO:0007669"/>
    <property type="project" value="TreeGrafter"/>
</dbReference>
<evidence type="ECO:0000256" key="2">
    <source>
        <dbReference type="ARBA" id="ARBA00010610"/>
    </source>
</evidence>
<dbReference type="InterPro" id="IPR001801">
    <property type="entry name" value="Histone_HNS"/>
</dbReference>
<dbReference type="GO" id="GO:0005829">
    <property type="term" value="C:cytosol"/>
    <property type="evidence" value="ECO:0007669"/>
    <property type="project" value="TreeGrafter"/>
</dbReference>
<dbReference type="Pfam" id="PF22470">
    <property type="entry name" value="Histone_HNS_N"/>
    <property type="match status" value="1"/>
</dbReference>
<dbReference type="Proteomes" id="UP000243469">
    <property type="component" value="Unassembled WGS sequence"/>
</dbReference>
<evidence type="ECO:0000313" key="7">
    <source>
        <dbReference type="EMBL" id="PIE24922.1"/>
    </source>
</evidence>
<keyword evidence="4 5" id="KW-0238">DNA-binding</keyword>
<dbReference type="InterPro" id="IPR027454">
    <property type="entry name" value="Histone_HNS_N"/>
</dbReference>
<dbReference type="EMBL" id="PDSH01000015">
    <property type="protein sequence ID" value="PIE24922.1"/>
    <property type="molecule type" value="Genomic_DNA"/>
</dbReference>
<dbReference type="PIRSF" id="PIRSF002096">
    <property type="entry name" value="HnS"/>
    <property type="match status" value="1"/>
</dbReference>
<evidence type="ECO:0000313" key="8">
    <source>
        <dbReference type="Proteomes" id="UP000243469"/>
    </source>
</evidence>
<reference evidence="7 8" key="1">
    <citation type="submission" date="2017-10" db="EMBL/GenBank/DDBJ databases">
        <title>Novel microbial diversity and functional potential in the marine mammal oral microbiome.</title>
        <authorList>
            <person name="Dudek N.K."/>
            <person name="Sun C.L."/>
            <person name="Burstein D."/>
            <person name="Kantor R.S."/>
            <person name="Aliaga Goltsman D.S."/>
            <person name="Bik E.M."/>
            <person name="Thomas B.C."/>
            <person name="Banfield J.F."/>
            <person name="Relman D.A."/>
        </authorList>
    </citation>
    <scope>NUCLEOTIDE SEQUENCE [LARGE SCALE GENOMIC DNA]</scope>
    <source>
        <strain evidence="7">DOLJORAL78_47_21</strain>
    </source>
</reference>